<evidence type="ECO:0000259" key="12">
    <source>
        <dbReference type="Pfam" id="PF03313"/>
    </source>
</evidence>
<accession>A0ABS4NF03</accession>
<dbReference type="InterPro" id="IPR051318">
    <property type="entry name" value="Fe-S_L-Ser"/>
</dbReference>
<proteinExistence type="inferred from homology"/>
<evidence type="ECO:0000256" key="2">
    <source>
        <dbReference type="ARBA" id="ARBA00004742"/>
    </source>
</evidence>
<dbReference type="EC" id="4.3.1.17" evidence="11"/>
<evidence type="ECO:0000256" key="10">
    <source>
        <dbReference type="ARBA" id="ARBA00049406"/>
    </source>
</evidence>
<comment type="similarity">
    <text evidence="3 11">Belongs to the iron-sulfur dependent L-serine dehydratase family.</text>
</comment>
<dbReference type="Pfam" id="PF03313">
    <property type="entry name" value="SDH_alpha"/>
    <property type="match status" value="1"/>
</dbReference>
<evidence type="ECO:0000256" key="8">
    <source>
        <dbReference type="ARBA" id="ARBA00023014"/>
    </source>
</evidence>
<dbReference type="InterPro" id="IPR004642">
    <property type="entry name" value="Ser_deHydtase_asu"/>
</dbReference>
<dbReference type="InterPro" id="IPR005130">
    <property type="entry name" value="Ser_deHydtase-like_asu"/>
</dbReference>
<dbReference type="PANTHER" id="PTHR30182:SF1">
    <property type="entry name" value="L-SERINE DEHYDRATASE 1"/>
    <property type="match status" value="1"/>
</dbReference>
<evidence type="ECO:0000256" key="1">
    <source>
        <dbReference type="ARBA" id="ARBA00001966"/>
    </source>
</evidence>
<keyword evidence="6 11" id="KW-0479">Metal-binding</keyword>
<comment type="catalytic activity">
    <reaction evidence="10 11">
        <text>L-serine = pyruvate + NH4(+)</text>
        <dbReference type="Rhea" id="RHEA:19169"/>
        <dbReference type="ChEBI" id="CHEBI:15361"/>
        <dbReference type="ChEBI" id="CHEBI:28938"/>
        <dbReference type="ChEBI" id="CHEBI:33384"/>
        <dbReference type="EC" id="4.3.1.17"/>
    </reaction>
</comment>
<evidence type="ECO:0000256" key="4">
    <source>
        <dbReference type="ARBA" id="ARBA00022432"/>
    </source>
</evidence>
<dbReference type="Proteomes" id="UP001166402">
    <property type="component" value="Unassembled WGS sequence"/>
</dbReference>
<keyword evidence="5 11" id="KW-0004">4Fe-4S</keyword>
<evidence type="ECO:0000256" key="11">
    <source>
        <dbReference type="RuleBase" id="RU366059"/>
    </source>
</evidence>
<keyword evidence="8 11" id="KW-0411">Iron-sulfur</keyword>
<protein>
    <recommendedName>
        <fullName evidence="11">L-serine dehydratase</fullName>
        <ecNumber evidence="11">4.3.1.17</ecNumber>
    </recommendedName>
</protein>
<dbReference type="GO" id="GO:0003941">
    <property type="term" value="F:L-serine ammonia-lyase activity"/>
    <property type="evidence" value="ECO:0007669"/>
    <property type="project" value="UniProtKB-EC"/>
</dbReference>
<comment type="cofactor">
    <cofactor evidence="1 11">
        <name>[4Fe-4S] cluster</name>
        <dbReference type="ChEBI" id="CHEBI:49883"/>
    </cofactor>
</comment>
<evidence type="ECO:0000256" key="9">
    <source>
        <dbReference type="ARBA" id="ARBA00023239"/>
    </source>
</evidence>
<dbReference type="EMBL" id="JAGGLT010000018">
    <property type="protein sequence ID" value="MBP2072252.1"/>
    <property type="molecule type" value="Genomic_DNA"/>
</dbReference>
<keyword evidence="7 11" id="KW-0408">Iron</keyword>
<sequence>MKILYQFNSGFELLELTRKYNMPISEVVINYEHEMTGNDREIIINKMKANLDVMRKAIEKGLKDDIKSVGGFIGGDAKRLYDKIINNFTISGETVSKAVASAIAVSEVNASMGKIVAAPTAGSSGVIPGALITIARKFGKSDDELIRSLFTSSGIGIIIAKNSTLSGAEGGCQAEVGSASAMAAAALVELMGGSPDESLNAASFAIMNLLGLVCDPVAGLVEVPCVTRNAIGTANALICADLALSGMKSIIPFDDVISAMDSVGKMMPCALKETAEGGLANTTTGIKFKMNFSED</sequence>
<organism evidence="13 14">
    <name type="scientific">Thermoanaerobacterium butyriciformans</name>
    <dbReference type="NCBI Taxonomy" id="1702242"/>
    <lineage>
        <taxon>Bacteria</taxon>
        <taxon>Bacillati</taxon>
        <taxon>Bacillota</taxon>
        <taxon>Clostridia</taxon>
        <taxon>Thermoanaerobacterales</taxon>
        <taxon>Thermoanaerobacteraceae</taxon>
        <taxon>Thermoanaerobacterium</taxon>
    </lineage>
</organism>
<dbReference type="InterPro" id="IPR036148">
    <property type="entry name" value="MmgE/PrpD_sf"/>
</dbReference>
<evidence type="ECO:0000313" key="14">
    <source>
        <dbReference type="Proteomes" id="UP001166402"/>
    </source>
</evidence>
<keyword evidence="9 11" id="KW-0456">Lyase</keyword>
<gene>
    <name evidence="13" type="ORF">J2Z80_001783</name>
</gene>
<dbReference type="NCBIfam" id="TIGR00718">
    <property type="entry name" value="sda_alpha"/>
    <property type="match status" value="1"/>
</dbReference>
<dbReference type="PANTHER" id="PTHR30182">
    <property type="entry name" value="L-SERINE DEHYDRATASE"/>
    <property type="match status" value="1"/>
</dbReference>
<dbReference type="SUPFAM" id="SSF103378">
    <property type="entry name" value="2-methylcitrate dehydratase PrpD"/>
    <property type="match status" value="1"/>
</dbReference>
<evidence type="ECO:0000313" key="13">
    <source>
        <dbReference type="EMBL" id="MBP2072252.1"/>
    </source>
</evidence>
<name>A0ABS4NF03_9THEO</name>
<comment type="caution">
    <text evidence="13">The sequence shown here is derived from an EMBL/GenBank/DDBJ whole genome shotgun (WGS) entry which is preliminary data.</text>
</comment>
<evidence type="ECO:0000256" key="7">
    <source>
        <dbReference type="ARBA" id="ARBA00023004"/>
    </source>
</evidence>
<evidence type="ECO:0000256" key="3">
    <source>
        <dbReference type="ARBA" id="ARBA00008636"/>
    </source>
</evidence>
<feature type="domain" description="Serine dehydratase-like alpha subunit" evidence="12">
    <location>
        <begin position="20"/>
        <end position="280"/>
    </location>
</feature>
<comment type="pathway">
    <text evidence="2">Carbohydrate biosynthesis; gluconeogenesis.</text>
</comment>
<reference evidence="13" key="1">
    <citation type="submission" date="2021-03" db="EMBL/GenBank/DDBJ databases">
        <title>Genomic Encyclopedia of Type Strains, Phase IV (KMG-IV): sequencing the most valuable type-strain genomes for metagenomic binning, comparative biology and taxonomic classification.</title>
        <authorList>
            <person name="Goeker M."/>
        </authorList>
    </citation>
    <scope>NUCLEOTIDE SEQUENCE</scope>
    <source>
        <strain evidence="13">DSM 101588</strain>
    </source>
</reference>
<keyword evidence="4 11" id="KW-0312">Gluconeogenesis</keyword>
<evidence type="ECO:0000256" key="6">
    <source>
        <dbReference type="ARBA" id="ARBA00022723"/>
    </source>
</evidence>
<keyword evidence="14" id="KW-1185">Reference proteome</keyword>
<evidence type="ECO:0000256" key="5">
    <source>
        <dbReference type="ARBA" id="ARBA00022485"/>
    </source>
</evidence>